<evidence type="ECO:0000256" key="7">
    <source>
        <dbReference type="ARBA" id="ARBA00023224"/>
    </source>
</evidence>
<dbReference type="SMART" id="SM00283">
    <property type="entry name" value="MA"/>
    <property type="match status" value="1"/>
</dbReference>
<gene>
    <name evidence="14" type="ORF">ABIC20_000635</name>
</gene>
<dbReference type="SUPFAM" id="SSF58104">
    <property type="entry name" value="Methyl-accepting chemotaxis protein (MCP) signaling domain"/>
    <property type="match status" value="1"/>
</dbReference>
<dbReference type="Gene3D" id="3.30.450.20">
    <property type="entry name" value="PAS domain"/>
    <property type="match status" value="1"/>
</dbReference>
<evidence type="ECO:0000256" key="9">
    <source>
        <dbReference type="PROSITE-ProRule" id="PRU00284"/>
    </source>
</evidence>
<dbReference type="InterPro" id="IPR004010">
    <property type="entry name" value="Double_Cache_2"/>
</dbReference>
<dbReference type="Pfam" id="PF08269">
    <property type="entry name" value="dCache_2"/>
    <property type="match status" value="1"/>
</dbReference>
<dbReference type="SMART" id="SM00304">
    <property type="entry name" value="HAMP"/>
    <property type="match status" value="1"/>
</dbReference>
<dbReference type="PRINTS" id="PR00260">
    <property type="entry name" value="CHEMTRNSDUCR"/>
</dbReference>
<evidence type="ECO:0000259" key="11">
    <source>
        <dbReference type="PROSITE" id="PS50111"/>
    </source>
</evidence>
<evidence type="ECO:0000256" key="8">
    <source>
        <dbReference type="ARBA" id="ARBA00029447"/>
    </source>
</evidence>
<evidence type="ECO:0000313" key="15">
    <source>
        <dbReference type="Proteomes" id="UP001549119"/>
    </source>
</evidence>
<keyword evidence="5 10" id="KW-1133">Transmembrane helix</keyword>
<dbReference type="InterPro" id="IPR033480">
    <property type="entry name" value="sCache_2"/>
</dbReference>
<dbReference type="RefSeq" id="WP_354404360.1">
    <property type="nucleotide sequence ID" value="NZ_JBEPNV010000001.1"/>
</dbReference>
<dbReference type="PROSITE" id="PS50192">
    <property type="entry name" value="T_SNARE"/>
    <property type="match status" value="1"/>
</dbReference>
<feature type="domain" description="HAMP" evidence="13">
    <location>
        <begin position="179"/>
        <end position="232"/>
    </location>
</feature>
<keyword evidence="4 10" id="KW-0812">Transmembrane</keyword>
<evidence type="ECO:0000256" key="3">
    <source>
        <dbReference type="ARBA" id="ARBA00022519"/>
    </source>
</evidence>
<feature type="domain" description="T-SNARE coiled-coil homology" evidence="12">
    <location>
        <begin position="424"/>
        <end position="486"/>
    </location>
</feature>
<dbReference type="CDD" id="cd06225">
    <property type="entry name" value="HAMP"/>
    <property type="match status" value="1"/>
</dbReference>
<evidence type="ECO:0000259" key="12">
    <source>
        <dbReference type="PROSITE" id="PS50192"/>
    </source>
</evidence>
<evidence type="ECO:0000259" key="13">
    <source>
        <dbReference type="PROSITE" id="PS50885"/>
    </source>
</evidence>
<keyword evidence="6 10" id="KW-0472">Membrane</keyword>
<evidence type="ECO:0000256" key="2">
    <source>
        <dbReference type="ARBA" id="ARBA00022475"/>
    </source>
</evidence>
<keyword evidence="2" id="KW-1003">Cell membrane</keyword>
<dbReference type="PANTHER" id="PTHR32089">
    <property type="entry name" value="METHYL-ACCEPTING CHEMOTAXIS PROTEIN MCPB"/>
    <property type="match status" value="1"/>
</dbReference>
<dbReference type="PROSITE" id="PS50111">
    <property type="entry name" value="CHEMOTAXIS_TRANSDUC_2"/>
    <property type="match status" value="1"/>
</dbReference>
<comment type="caution">
    <text evidence="14">The sequence shown here is derived from an EMBL/GenBank/DDBJ whole genome shotgun (WGS) entry which is preliminary data.</text>
</comment>
<dbReference type="SMART" id="SM01049">
    <property type="entry name" value="Cache_2"/>
    <property type="match status" value="1"/>
</dbReference>
<name>A0ABV2NA12_9HYPH</name>
<dbReference type="PANTHER" id="PTHR32089:SF112">
    <property type="entry name" value="LYSOZYME-LIKE PROTEIN-RELATED"/>
    <property type="match status" value="1"/>
</dbReference>
<dbReference type="Pfam" id="PF00672">
    <property type="entry name" value="HAMP"/>
    <property type="match status" value="1"/>
</dbReference>
<feature type="domain" description="Methyl-accepting transducer" evidence="11">
    <location>
        <begin position="272"/>
        <end position="508"/>
    </location>
</feature>
<evidence type="ECO:0000256" key="10">
    <source>
        <dbReference type="SAM" id="Phobius"/>
    </source>
</evidence>
<dbReference type="InterPro" id="IPR004090">
    <property type="entry name" value="Chemotax_Me-accpt_rcpt"/>
</dbReference>
<dbReference type="Proteomes" id="UP001549119">
    <property type="component" value="Unassembled WGS sequence"/>
</dbReference>
<dbReference type="PROSITE" id="PS50885">
    <property type="entry name" value="HAMP"/>
    <property type="match status" value="1"/>
</dbReference>
<evidence type="ECO:0000313" key="14">
    <source>
        <dbReference type="EMBL" id="MET3863326.1"/>
    </source>
</evidence>
<accession>A0ABV2NA12</accession>
<dbReference type="Gene3D" id="1.10.287.950">
    <property type="entry name" value="Methyl-accepting chemotaxis protein"/>
    <property type="match status" value="1"/>
</dbReference>
<dbReference type="InterPro" id="IPR004089">
    <property type="entry name" value="MCPsignal_dom"/>
</dbReference>
<dbReference type="Gene3D" id="1.10.8.500">
    <property type="entry name" value="HAMP domain in histidine kinase"/>
    <property type="match status" value="1"/>
</dbReference>
<comment type="subcellular location">
    <subcellularLocation>
        <location evidence="1">Cell inner membrane</location>
        <topology evidence="1">Multi-pass membrane protein</topology>
    </subcellularLocation>
</comment>
<sequence>MYYQEMLSERLQSLRTVTELFTTYAQSLETRVRSGALSREAALAALVETAMAMRFDTGTNYVAIYAMDGTALAVPDRRLVGSNQLETRVNGVRVAGTLTDLLKKSDTATMSYLYPRPGHEGLSPKTTLAVRFAPWDILIAAGTYTDDIKAAFQALALAAIGLLLGLGALGVIGSLLIGRGITRPLDRLGRRMQVLAQGDGAEPIPGLERTDEIGEMARTVEVFRQALVAKAAMDRAAAQEAEAKARHAQSLDALTRAFEAQAGALMTGVSAAATEMQATAEAMARTASRTSARATRVAGAAQETAGSVQSVAAATEEMAITIQEISGRMAQSSAKTARAATEAQRTDALVGDLADGAEQIGVVASMIAGIARQTNLLALNATIEAARAGEAGRGFAVVAGEVKALAEQTAAATEEIAARTGAVQASTRQAVEAIHGIGRTMGEVSTLAATVAAAIEQQGATTEEIVRSVARAAAGTEAVTGNIADVSQGAEATGDAAERVLGAAIDLSRRSEQLSAEIHRFLDGIRAA</sequence>
<dbReference type="InterPro" id="IPR000727">
    <property type="entry name" value="T_SNARE_dom"/>
</dbReference>
<proteinExistence type="inferred from homology"/>
<feature type="transmembrane region" description="Helical" evidence="10">
    <location>
        <begin position="154"/>
        <end position="177"/>
    </location>
</feature>
<keyword evidence="7 9" id="KW-0807">Transducer</keyword>
<comment type="similarity">
    <text evidence="8">Belongs to the methyl-accepting chemotaxis (MCP) protein family.</text>
</comment>
<dbReference type="InterPro" id="IPR003660">
    <property type="entry name" value="HAMP_dom"/>
</dbReference>
<organism evidence="14 15">
    <name type="scientific">Methylobacterium radiotolerans</name>
    <dbReference type="NCBI Taxonomy" id="31998"/>
    <lineage>
        <taxon>Bacteria</taxon>
        <taxon>Pseudomonadati</taxon>
        <taxon>Pseudomonadota</taxon>
        <taxon>Alphaproteobacteria</taxon>
        <taxon>Hyphomicrobiales</taxon>
        <taxon>Methylobacteriaceae</taxon>
        <taxon>Methylobacterium</taxon>
    </lineage>
</organism>
<evidence type="ECO:0000256" key="5">
    <source>
        <dbReference type="ARBA" id="ARBA00022989"/>
    </source>
</evidence>
<protein>
    <submittedName>
        <fullName evidence="14">Methyl-accepting chemotaxis protein</fullName>
    </submittedName>
</protein>
<reference evidence="14 15" key="1">
    <citation type="submission" date="2024-06" db="EMBL/GenBank/DDBJ databases">
        <title>Genomics of switchgrass bacterial isolates.</title>
        <authorList>
            <person name="Shade A."/>
        </authorList>
    </citation>
    <scope>NUCLEOTIDE SEQUENCE [LARGE SCALE GENOMIC DNA]</scope>
    <source>
        <strain evidence="14 15">PvP084</strain>
    </source>
</reference>
<evidence type="ECO:0000256" key="4">
    <source>
        <dbReference type="ARBA" id="ARBA00022692"/>
    </source>
</evidence>
<dbReference type="Pfam" id="PF00015">
    <property type="entry name" value="MCPsignal"/>
    <property type="match status" value="1"/>
</dbReference>
<keyword evidence="15" id="KW-1185">Reference proteome</keyword>
<keyword evidence="3" id="KW-0997">Cell inner membrane</keyword>
<evidence type="ECO:0000256" key="1">
    <source>
        <dbReference type="ARBA" id="ARBA00004429"/>
    </source>
</evidence>
<evidence type="ECO:0000256" key="6">
    <source>
        <dbReference type="ARBA" id="ARBA00023136"/>
    </source>
</evidence>
<dbReference type="EMBL" id="JBEPNW010000002">
    <property type="protein sequence ID" value="MET3863326.1"/>
    <property type="molecule type" value="Genomic_DNA"/>
</dbReference>